<sequence>MSLETWKGLYEQRLNIYNLLRNEYKDNFITVEPITATIYAHTDLTLVRLESPTVHVSRCIAPIRLREQ</sequence>
<dbReference type="AlphaFoldDB" id="A0A151IJD1"/>
<accession>A0A151IJD1</accession>
<proteinExistence type="predicted"/>
<keyword evidence="2" id="KW-1185">Reference proteome</keyword>
<evidence type="ECO:0000313" key="2">
    <source>
        <dbReference type="Proteomes" id="UP000078542"/>
    </source>
</evidence>
<organism evidence="1 2">
    <name type="scientific">Cyphomyrmex costatus</name>
    <dbReference type="NCBI Taxonomy" id="456900"/>
    <lineage>
        <taxon>Eukaryota</taxon>
        <taxon>Metazoa</taxon>
        <taxon>Ecdysozoa</taxon>
        <taxon>Arthropoda</taxon>
        <taxon>Hexapoda</taxon>
        <taxon>Insecta</taxon>
        <taxon>Pterygota</taxon>
        <taxon>Neoptera</taxon>
        <taxon>Endopterygota</taxon>
        <taxon>Hymenoptera</taxon>
        <taxon>Apocrita</taxon>
        <taxon>Aculeata</taxon>
        <taxon>Formicoidea</taxon>
        <taxon>Formicidae</taxon>
        <taxon>Myrmicinae</taxon>
        <taxon>Cyphomyrmex</taxon>
    </lineage>
</organism>
<protein>
    <submittedName>
        <fullName evidence="1">Uncharacterized protein</fullName>
    </submittedName>
</protein>
<dbReference type="Proteomes" id="UP000078542">
    <property type="component" value="Unassembled WGS sequence"/>
</dbReference>
<gene>
    <name evidence="1" type="ORF">ALC62_05843</name>
</gene>
<dbReference type="EMBL" id="KQ977356">
    <property type="protein sequence ID" value="KYN03311.1"/>
    <property type="molecule type" value="Genomic_DNA"/>
</dbReference>
<reference evidence="1 2" key="1">
    <citation type="submission" date="2016-03" db="EMBL/GenBank/DDBJ databases">
        <title>Cyphomyrmex costatus WGS genome.</title>
        <authorList>
            <person name="Nygaard S."/>
            <person name="Hu H."/>
            <person name="Boomsma J."/>
            <person name="Zhang G."/>
        </authorList>
    </citation>
    <scope>NUCLEOTIDE SEQUENCE [LARGE SCALE GENOMIC DNA]</scope>
    <source>
        <strain evidence="1">MS0001</strain>
        <tissue evidence="1">Whole body</tissue>
    </source>
</reference>
<name>A0A151IJD1_9HYME</name>
<evidence type="ECO:0000313" key="1">
    <source>
        <dbReference type="EMBL" id="KYN03311.1"/>
    </source>
</evidence>